<dbReference type="GO" id="GO:0005737">
    <property type="term" value="C:cytoplasm"/>
    <property type="evidence" value="ECO:0007669"/>
    <property type="project" value="TreeGrafter"/>
</dbReference>
<keyword evidence="3 6" id="KW-0518">Myosin</keyword>
<dbReference type="PRINTS" id="PR00193">
    <property type="entry name" value="MYOSINHEAVY"/>
</dbReference>
<dbReference type="Gene3D" id="1.10.10.820">
    <property type="match status" value="1"/>
</dbReference>
<dbReference type="InterPro" id="IPR027417">
    <property type="entry name" value="P-loop_NTPase"/>
</dbReference>
<dbReference type="Pfam" id="PF00063">
    <property type="entry name" value="Myosin_head"/>
    <property type="match status" value="2"/>
</dbReference>
<dbReference type="GO" id="GO:0000146">
    <property type="term" value="F:microfilament motor activity"/>
    <property type="evidence" value="ECO:0007669"/>
    <property type="project" value="TreeGrafter"/>
</dbReference>
<evidence type="ECO:0000256" key="3">
    <source>
        <dbReference type="ARBA" id="ARBA00023123"/>
    </source>
</evidence>
<dbReference type="InterPro" id="IPR036961">
    <property type="entry name" value="Kinesin_motor_dom_sf"/>
</dbReference>
<dbReference type="Gene3D" id="3.40.850.10">
    <property type="entry name" value="Kinesin motor domain"/>
    <property type="match status" value="1"/>
</dbReference>
<sequence length="1296" mass="144684">MSTTTTTTSTAPHVGSLYWKQLDLTADWVLGQVTAVDATADAVDFQLVDEASGALVPNTQDRLVLSKTTFAPANPLFVTCADMTSLRYLHEAALVKNLHDRWTDKRERQPYTRISNILIAVNPLRYAVAPMAKEPYVRDALDKCAPHPYHIAENAYRQLRSVHQNQSIVISGESGSGKTETSKIILDYLTERSGVDDITKTAATSHDHALGERLMKTIPILESFGNAKTHRNHNSSRFGKYMRLQFTPNAKELHLAGASIDTYLLETSRVVQTPTGERNFHVFFELLRSGDAARLRDLDLVPAPYGYPIDAHNVDEWITQYRYLQRSGCTTNEMVNDAANFAKLLEALAYVNMDTTALFQIVSGLLHLGNVSFDEVETTSEGTIAAIHQESNADDATGPLHVAAKLLGLDVDNLRDAILTKKIVRLASGGGSSSGVGGRPRIQRAGSVYMVKRDLTQANYSRDSIAKLIYDHVFGSLMRHCANALEFNAGDALPYIGVLDIFGFEDFEPKNRNSLEQLMINYANETLQNMFNQCILKNEADMYKVENIFAPQNPALRFPIFKPTTDDAVSTQALHGAAVDVTFEDNKDCLTLLAAKNEGMFSVIDTVGKLAGPSDRKLNDRFHTLFKQHPCFLAPHPKDVKHTFIVKHFAGAVRYNVTSFLDKNHNVASPQFDELLQSSSHAMFKMPSPDATSSRTATTASPKASGSVAQVFVQQMNGLAAELESTRSNFIRCIKPNAAMDPTVFDRSSALAQLRCSGTVQACQVLQVGLPTRVTYDDLLATYDALLGDAFMLPLFQDNGRLFARALCYVLDFPVEDFRLGDSKLFFKTGKIHLLDAALHVIPTLGLADLQARLRKYIVKRRWIMAVTKVVVLRHCEKMLARVQLARRVVVLQCWARQVLAKRLVQRMRTRARVAAAWTRVCSKLYVRSAFEGSVDDKLLLLQALLRANKDDASSSHRQWLLEWLGPLHRHMYVKKLGRAACTSYLCKRAFVALLDRVRETRACVKLQSQFRRVLATKQFDALRSQQRAHERWARLRSWIHGRFSFMALFRRVHLHCLEVDNAALRTELDALHATRAAEIEAAASKQQEEARLHAELADAKTALACWEVKHDQARTRYEMAQGLVDVEIAKTTELESQLAASTAALQAALAAQRQELDRAFEARLARELQALRAALAANGLKDALASNQDDHDVEPVVMIKTVHNVTAAPESNDEHSDDGEDGRSRSRSRRARSRSRDPRPAPEPQEETLSGIPISSLHFGKHSKKKQMKEERLRRESISPARRGPSPLVHQSSLD</sequence>
<dbReference type="PANTHER" id="PTHR13140:SF845">
    <property type="entry name" value="MYOSIN-LIKE PROTEIN"/>
    <property type="match status" value="1"/>
</dbReference>
<evidence type="ECO:0000313" key="9">
    <source>
        <dbReference type="EMBL" id="KAF0698150.1"/>
    </source>
</evidence>
<evidence type="ECO:0000256" key="1">
    <source>
        <dbReference type="ARBA" id="ARBA00022741"/>
    </source>
</evidence>
<evidence type="ECO:0000259" key="8">
    <source>
        <dbReference type="PROSITE" id="PS51456"/>
    </source>
</evidence>
<dbReference type="PROSITE" id="PS50096">
    <property type="entry name" value="IQ"/>
    <property type="match status" value="1"/>
</dbReference>
<dbReference type="Gene3D" id="1.20.120.720">
    <property type="entry name" value="Myosin VI head, motor domain, U50 subdomain"/>
    <property type="match status" value="1"/>
</dbReference>
<dbReference type="GO" id="GO:0007015">
    <property type="term" value="P:actin filament organization"/>
    <property type="evidence" value="ECO:0007669"/>
    <property type="project" value="TreeGrafter"/>
</dbReference>
<dbReference type="PANTHER" id="PTHR13140">
    <property type="entry name" value="MYOSIN"/>
    <property type="match status" value="1"/>
</dbReference>
<dbReference type="GO" id="GO:0016020">
    <property type="term" value="C:membrane"/>
    <property type="evidence" value="ECO:0007669"/>
    <property type="project" value="TreeGrafter"/>
</dbReference>
<evidence type="ECO:0000313" key="11">
    <source>
        <dbReference type="Proteomes" id="UP000332933"/>
    </source>
</evidence>
<dbReference type="PROSITE" id="PS51456">
    <property type="entry name" value="MYOSIN_MOTOR"/>
    <property type="match status" value="1"/>
</dbReference>
<feature type="binding site" evidence="6">
    <location>
        <begin position="172"/>
        <end position="179"/>
    </location>
    <ligand>
        <name>ATP</name>
        <dbReference type="ChEBI" id="CHEBI:30616"/>
    </ligand>
</feature>
<protein>
    <submittedName>
        <fullName evidence="10">Aste57867_11218 protein</fullName>
    </submittedName>
</protein>
<evidence type="ECO:0000256" key="2">
    <source>
        <dbReference type="ARBA" id="ARBA00022840"/>
    </source>
</evidence>
<dbReference type="SUPFAM" id="SSF52540">
    <property type="entry name" value="P-loop containing nucleoside triphosphate hydrolases"/>
    <property type="match status" value="1"/>
</dbReference>
<name>A0A485KT15_9STRA</name>
<dbReference type="EMBL" id="VJMH01005259">
    <property type="protein sequence ID" value="KAF0698150.1"/>
    <property type="molecule type" value="Genomic_DNA"/>
</dbReference>
<evidence type="ECO:0000256" key="5">
    <source>
        <dbReference type="ARBA" id="ARBA00023203"/>
    </source>
</evidence>
<accession>A0A485KT15</accession>
<feature type="region of interest" description="Disordered" evidence="7">
    <location>
        <begin position="1205"/>
        <end position="1296"/>
    </location>
</feature>
<keyword evidence="4 6" id="KW-0505">Motor protein</keyword>
<keyword evidence="2 6" id="KW-0067">ATP-binding</keyword>
<dbReference type="GO" id="GO:0016459">
    <property type="term" value="C:myosin complex"/>
    <property type="evidence" value="ECO:0007669"/>
    <property type="project" value="UniProtKB-KW"/>
</dbReference>
<dbReference type="Gene3D" id="1.20.5.4820">
    <property type="match status" value="1"/>
</dbReference>
<feature type="domain" description="Myosin motor" evidence="8">
    <location>
        <begin position="78"/>
        <end position="840"/>
    </location>
</feature>
<organism evidence="10 11">
    <name type="scientific">Aphanomyces stellatus</name>
    <dbReference type="NCBI Taxonomy" id="120398"/>
    <lineage>
        <taxon>Eukaryota</taxon>
        <taxon>Sar</taxon>
        <taxon>Stramenopiles</taxon>
        <taxon>Oomycota</taxon>
        <taxon>Saprolegniomycetes</taxon>
        <taxon>Saprolegniales</taxon>
        <taxon>Verrucalvaceae</taxon>
        <taxon>Aphanomyces</taxon>
    </lineage>
</organism>
<dbReference type="SMART" id="SM00242">
    <property type="entry name" value="MYSc"/>
    <property type="match status" value="1"/>
</dbReference>
<proteinExistence type="inferred from homology"/>
<evidence type="ECO:0000256" key="4">
    <source>
        <dbReference type="ARBA" id="ARBA00023175"/>
    </source>
</evidence>
<keyword evidence="1 6" id="KW-0547">Nucleotide-binding</keyword>
<reference evidence="9" key="2">
    <citation type="submission" date="2019-06" db="EMBL/GenBank/DDBJ databases">
        <title>Genomics analysis of Aphanomyces spp. identifies a new class of oomycete effector associated with host adaptation.</title>
        <authorList>
            <person name="Gaulin E."/>
        </authorList>
    </citation>
    <scope>NUCLEOTIDE SEQUENCE</scope>
    <source>
        <strain evidence="9">CBS 578.67</strain>
    </source>
</reference>
<keyword evidence="11" id="KW-1185">Reference proteome</keyword>
<dbReference type="Proteomes" id="UP000332933">
    <property type="component" value="Unassembled WGS sequence"/>
</dbReference>
<feature type="region of interest" description="Actin-binding" evidence="6">
    <location>
        <begin position="716"/>
        <end position="738"/>
    </location>
</feature>
<evidence type="ECO:0000256" key="7">
    <source>
        <dbReference type="SAM" id="MobiDB-lite"/>
    </source>
</evidence>
<evidence type="ECO:0000256" key="6">
    <source>
        <dbReference type="PROSITE-ProRule" id="PRU00782"/>
    </source>
</evidence>
<evidence type="ECO:0000313" key="10">
    <source>
        <dbReference type="EMBL" id="VFT88084.1"/>
    </source>
</evidence>
<dbReference type="GO" id="GO:0051015">
    <property type="term" value="F:actin filament binding"/>
    <property type="evidence" value="ECO:0007669"/>
    <property type="project" value="TreeGrafter"/>
</dbReference>
<comment type="similarity">
    <text evidence="6">Belongs to the TRAFAC class myosin-kinesin ATPase superfamily. Myosin family.</text>
</comment>
<dbReference type="GO" id="GO:0005524">
    <property type="term" value="F:ATP binding"/>
    <property type="evidence" value="ECO:0007669"/>
    <property type="project" value="UniProtKB-UniRule"/>
</dbReference>
<feature type="compositionally biased region" description="Basic and acidic residues" evidence="7">
    <location>
        <begin position="1269"/>
        <end position="1278"/>
    </location>
</feature>
<dbReference type="InterPro" id="IPR001609">
    <property type="entry name" value="Myosin_head_motor_dom-like"/>
</dbReference>
<dbReference type="Gene3D" id="1.20.58.530">
    <property type="match status" value="1"/>
</dbReference>
<dbReference type="OrthoDB" id="65258at2759"/>
<gene>
    <name evidence="10" type="primary">Aste57867_11218</name>
    <name evidence="9" type="ORF">As57867_011176</name>
    <name evidence="10" type="ORF">ASTE57867_11218</name>
</gene>
<reference evidence="10 11" key="1">
    <citation type="submission" date="2019-03" db="EMBL/GenBank/DDBJ databases">
        <authorList>
            <person name="Gaulin E."/>
            <person name="Dumas B."/>
        </authorList>
    </citation>
    <scope>NUCLEOTIDE SEQUENCE [LARGE SCALE GENOMIC DNA]</scope>
    <source>
        <strain evidence="10">CBS 568.67</strain>
    </source>
</reference>
<keyword evidence="5 6" id="KW-0009">Actin-binding</keyword>
<dbReference type="EMBL" id="CAADRA010005280">
    <property type="protein sequence ID" value="VFT88084.1"/>
    <property type="molecule type" value="Genomic_DNA"/>
</dbReference>